<evidence type="ECO:0000256" key="1">
    <source>
        <dbReference type="SAM" id="MobiDB-lite"/>
    </source>
</evidence>
<feature type="compositionally biased region" description="Gly residues" evidence="1">
    <location>
        <begin position="154"/>
        <end position="165"/>
    </location>
</feature>
<gene>
    <name evidence="2" type="ORF">CLV67_103224</name>
</gene>
<dbReference type="AlphaFoldDB" id="A0A2T0KJH9"/>
<keyword evidence="3" id="KW-1185">Reference proteome</keyword>
<proteinExistence type="predicted"/>
<dbReference type="Proteomes" id="UP000239415">
    <property type="component" value="Unassembled WGS sequence"/>
</dbReference>
<dbReference type="EMBL" id="PVMZ01000003">
    <property type="protein sequence ID" value="PRX23476.1"/>
    <property type="molecule type" value="Genomic_DNA"/>
</dbReference>
<organism evidence="2 3">
    <name type="scientific">Actinoplanes italicus</name>
    <dbReference type="NCBI Taxonomy" id="113567"/>
    <lineage>
        <taxon>Bacteria</taxon>
        <taxon>Bacillati</taxon>
        <taxon>Actinomycetota</taxon>
        <taxon>Actinomycetes</taxon>
        <taxon>Micromonosporales</taxon>
        <taxon>Micromonosporaceae</taxon>
        <taxon>Actinoplanes</taxon>
    </lineage>
</organism>
<evidence type="ECO:0000313" key="3">
    <source>
        <dbReference type="Proteomes" id="UP000239415"/>
    </source>
</evidence>
<protein>
    <recommendedName>
        <fullName evidence="4">Lipoprotein</fullName>
    </recommendedName>
</protein>
<sequence>MPPQKHKPSVPGLVLLAVVLLGLCAFCSCGTDDEDEPRSLSSSPSPSPSSKPTPIRVVPTADVYAGIACDTFSSGYRATMTASARIDLAKQISGYAEDSETAGVRKATGSLAKNALTGGKGWKASGAAFVKWCKARGWVDYTDSEDGRSRGDSYNGGGDSDGGGWSRRRGRGWW</sequence>
<name>A0A2T0KJH9_9ACTN</name>
<reference evidence="2 3" key="1">
    <citation type="submission" date="2018-03" db="EMBL/GenBank/DDBJ databases">
        <title>Genomic Encyclopedia of Archaeal and Bacterial Type Strains, Phase II (KMG-II): from individual species to whole genera.</title>
        <authorList>
            <person name="Goeker M."/>
        </authorList>
    </citation>
    <scope>NUCLEOTIDE SEQUENCE [LARGE SCALE GENOMIC DNA]</scope>
    <source>
        <strain evidence="2 3">DSM 43146</strain>
    </source>
</reference>
<feature type="region of interest" description="Disordered" evidence="1">
    <location>
        <begin position="142"/>
        <end position="174"/>
    </location>
</feature>
<dbReference type="PROSITE" id="PS51257">
    <property type="entry name" value="PROKAR_LIPOPROTEIN"/>
    <property type="match status" value="1"/>
</dbReference>
<feature type="region of interest" description="Disordered" evidence="1">
    <location>
        <begin position="33"/>
        <end position="55"/>
    </location>
</feature>
<evidence type="ECO:0000313" key="2">
    <source>
        <dbReference type="EMBL" id="PRX23476.1"/>
    </source>
</evidence>
<accession>A0A2T0KJH9</accession>
<comment type="caution">
    <text evidence="2">The sequence shown here is derived from an EMBL/GenBank/DDBJ whole genome shotgun (WGS) entry which is preliminary data.</text>
</comment>
<evidence type="ECO:0008006" key="4">
    <source>
        <dbReference type="Google" id="ProtNLM"/>
    </source>
</evidence>